<keyword evidence="2" id="KW-1185">Reference proteome</keyword>
<reference evidence="2" key="1">
    <citation type="submission" date="2019-10" db="EMBL/GenBank/DDBJ databases">
        <title>Lacipirellula parvula gen. nov., sp. nov., representing a lineage of planctomycetes widespread in freshwater anoxic habitats, and description of the family Lacipirellulaceae.</title>
        <authorList>
            <person name="Dedysh S.N."/>
            <person name="Kulichevskaya I.S."/>
            <person name="Beletsky A.V."/>
            <person name="Rakitin A.L."/>
            <person name="Mardanov A.V."/>
            <person name="Ivanova A.A."/>
            <person name="Saltykova V.X."/>
            <person name="Rijpstra W.I.C."/>
            <person name="Sinninghe Damste J.S."/>
            <person name="Ravin N.V."/>
        </authorList>
    </citation>
    <scope>NUCLEOTIDE SEQUENCE [LARGE SCALE GENOMIC DNA]</scope>
    <source>
        <strain evidence="2">PX69</strain>
    </source>
</reference>
<dbReference type="Gene3D" id="3.40.50.300">
    <property type="entry name" value="P-loop containing nucleotide triphosphate hydrolases"/>
    <property type="match status" value="1"/>
</dbReference>
<dbReference type="KEGG" id="lpav:PLANPX_4044"/>
<dbReference type="AlphaFoldDB" id="A0A5K7XEI9"/>
<gene>
    <name evidence="1" type="ORF">PLANPX_4044</name>
</gene>
<dbReference type="RefSeq" id="WP_152100009.1">
    <property type="nucleotide sequence ID" value="NZ_AP021861.1"/>
</dbReference>
<evidence type="ECO:0000313" key="1">
    <source>
        <dbReference type="EMBL" id="BBO34432.1"/>
    </source>
</evidence>
<protein>
    <recommendedName>
        <fullName evidence="3">Sulfotransferase</fullName>
    </recommendedName>
</protein>
<name>A0A5K7XEI9_9BACT</name>
<dbReference type="SUPFAM" id="SSF52540">
    <property type="entry name" value="P-loop containing nucleoside triphosphate hydrolases"/>
    <property type="match status" value="1"/>
</dbReference>
<dbReference type="Pfam" id="PF13469">
    <property type="entry name" value="Sulfotransfer_3"/>
    <property type="match status" value="1"/>
</dbReference>
<dbReference type="EMBL" id="AP021861">
    <property type="protein sequence ID" value="BBO34432.1"/>
    <property type="molecule type" value="Genomic_DNA"/>
</dbReference>
<dbReference type="Proteomes" id="UP000326837">
    <property type="component" value="Chromosome"/>
</dbReference>
<organism evidence="1 2">
    <name type="scientific">Lacipirellula parvula</name>
    <dbReference type="NCBI Taxonomy" id="2650471"/>
    <lineage>
        <taxon>Bacteria</taxon>
        <taxon>Pseudomonadati</taxon>
        <taxon>Planctomycetota</taxon>
        <taxon>Planctomycetia</taxon>
        <taxon>Pirellulales</taxon>
        <taxon>Lacipirellulaceae</taxon>
        <taxon>Lacipirellula</taxon>
    </lineage>
</organism>
<evidence type="ECO:0000313" key="2">
    <source>
        <dbReference type="Proteomes" id="UP000326837"/>
    </source>
</evidence>
<evidence type="ECO:0008006" key="3">
    <source>
        <dbReference type="Google" id="ProtNLM"/>
    </source>
</evidence>
<sequence>MEIPIHFVAGLPRSGSTLLLNLLGQNPSHHVTPTSGLVELFVQLKNRWPEFIEFKAQGLEKVKPRILGALKGLMAGYFENELLSGQTVFDKSRGWLQYIEPLEEALGRPVKLIVTVRDVRAIVASFEKLYRQRSIEYREAIGPTFYQCQTVQGRAEVLLSSGSVLGLSFARLRDALARGVGDRLLIVPYRALTARPEETLDILHASLGLMPFKYDPQNVIQITREDDHVHGMPLHKIRGRVEPPVNQPWEGILPEALCRALAEEYGDINRLALYQPIEHRPYQNVGDEKISHNGVLSHSL</sequence>
<proteinExistence type="predicted"/>
<dbReference type="InterPro" id="IPR027417">
    <property type="entry name" value="P-loop_NTPase"/>
</dbReference>
<accession>A0A5K7XEI9</accession>